<dbReference type="Proteomes" id="UP001461163">
    <property type="component" value="Unassembled WGS sequence"/>
</dbReference>
<evidence type="ECO:0000256" key="1">
    <source>
        <dbReference type="SAM" id="SignalP"/>
    </source>
</evidence>
<keyword evidence="3" id="KW-1185">Reference proteome</keyword>
<sequence length="238" mass="27738">MISRQSLLIFAVTMLISGIAAAQERRSNNVVDKIYHPYVLPLEQEFEWRIMSRQNDEGNALVQRVSFGHSIDNRLTLQAYLVGDRDETDEFGLVAYELEARWMLTEQGKYFADWGALFEIEKEHQEDSWEFTTGILVEKEFGRSSVTSNYLMVYKFGNLVDNSFHSEFRLQYRYRFIPEIQPAIELYTAEDFVGLGPSFMGIHRFEAQKQIKWELGFIAGLNGDSKDHTLRASLEFEF</sequence>
<feature type="signal peptide" evidence="1">
    <location>
        <begin position="1"/>
        <end position="22"/>
    </location>
</feature>
<evidence type="ECO:0000313" key="3">
    <source>
        <dbReference type="Proteomes" id="UP001461163"/>
    </source>
</evidence>
<evidence type="ECO:0000313" key="2">
    <source>
        <dbReference type="EMBL" id="MEM5499165.1"/>
    </source>
</evidence>
<dbReference type="EMBL" id="JBBMQS010000011">
    <property type="protein sequence ID" value="MEM5499165.1"/>
    <property type="molecule type" value="Genomic_DNA"/>
</dbReference>
<evidence type="ECO:0008006" key="4">
    <source>
        <dbReference type="Google" id="ProtNLM"/>
    </source>
</evidence>
<proteinExistence type="predicted"/>
<keyword evidence="1" id="KW-0732">Signal</keyword>
<gene>
    <name evidence="2" type="ORF">WNY77_17270</name>
</gene>
<comment type="caution">
    <text evidence="2">The sequence shown here is derived from an EMBL/GenBank/DDBJ whole genome shotgun (WGS) entry which is preliminary data.</text>
</comment>
<dbReference type="RefSeq" id="WP_006990771.1">
    <property type="nucleotide sequence ID" value="NZ_JBBMQS010000011.1"/>
</dbReference>
<accession>A0ABU9SZ67</accession>
<reference evidence="2 3" key="1">
    <citation type="submission" date="2024-03" db="EMBL/GenBank/DDBJ databases">
        <title>Community enrichment and isolation of bacterial strains for fucoidan degradation.</title>
        <authorList>
            <person name="Sichert A."/>
        </authorList>
    </citation>
    <scope>NUCLEOTIDE SEQUENCE [LARGE SCALE GENOMIC DNA]</scope>
    <source>
        <strain evidence="2 3">AS12</strain>
    </source>
</reference>
<protein>
    <recommendedName>
        <fullName evidence="4">Copper resistance protein B</fullName>
    </recommendedName>
</protein>
<feature type="chain" id="PRO_5046749575" description="Copper resistance protein B" evidence="1">
    <location>
        <begin position="23"/>
        <end position="238"/>
    </location>
</feature>
<organism evidence="2 3">
    <name type="scientific">Paraglaciecola mesophila</name>
    <dbReference type="NCBI Taxonomy" id="197222"/>
    <lineage>
        <taxon>Bacteria</taxon>
        <taxon>Pseudomonadati</taxon>
        <taxon>Pseudomonadota</taxon>
        <taxon>Gammaproteobacteria</taxon>
        <taxon>Alteromonadales</taxon>
        <taxon>Alteromonadaceae</taxon>
        <taxon>Paraglaciecola</taxon>
    </lineage>
</organism>
<name>A0ABU9SZ67_9ALTE</name>